<evidence type="ECO:0000313" key="3">
    <source>
        <dbReference type="Proteomes" id="UP000054877"/>
    </source>
</evidence>
<protein>
    <recommendedName>
        <fullName evidence="4">Hemin binding protein</fullName>
    </recommendedName>
</protein>
<comment type="caution">
    <text evidence="2">The sequence shown here is derived from an EMBL/GenBank/DDBJ whole genome shotgun (WGS) entry which is preliminary data.</text>
</comment>
<evidence type="ECO:0008006" key="4">
    <source>
        <dbReference type="Google" id="ProtNLM"/>
    </source>
</evidence>
<dbReference type="EMBL" id="LNYX01000014">
    <property type="protein sequence ID" value="KTD63988.1"/>
    <property type="molecule type" value="Genomic_DNA"/>
</dbReference>
<keyword evidence="1" id="KW-0732">Signal</keyword>
<dbReference type="AlphaFoldDB" id="A0A0W0Z4C8"/>
<feature type="signal peptide" evidence="1">
    <location>
        <begin position="1"/>
        <end position="19"/>
    </location>
</feature>
<dbReference type="RefSeq" id="WP_133141137.1">
    <property type="nucleotide sequence ID" value="NZ_CAAAII010000001.1"/>
</dbReference>
<evidence type="ECO:0000256" key="1">
    <source>
        <dbReference type="SAM" id="SignalP"/>
    </source>
</evidence>
<name>A0A0W0Z4C8_LEGSP</name>
<organism evidence="2 3">
    <name type="scientific">Legionella spiritensis</name>
    <dbReference type="NCBI Taxonomy" id="452"/>
    <lineage>
        <taxon>Bacteria</taxon>
        <taxon>Pseudomonadati</taxon>
        <taxon>Pseudomonadota</taxon>
        <taxon>Gammaproteobacteria</taxon>
        <taxon>Legionellales</taxon>
        <taxon>Legionellaceae</taxon>
        <taxon>Legionella</taxon>
    </lineage>
</organism>
<keyword evidence="3" id="KW-1185">Reference proteome</keyword>
<sequence>MKVPCISLFFLVTSHCAIASHFTQPEVCPDVTAFDKYEEVFFDSGGCHYDGTCYEAAYGVRFGTKSRWNLIIWVHDPLETKSQSAVSGVKKALKTLSFEKGPILLENGRWACIYHNDLGYKTHMVLAEKYL</sequence>
<dbReference type="STRING" id="452.Lspi_1507"/>
<accession>A0A0W0Z4C8</accession>
<proteinExistence type="predicted"/>
<reference evidence="2 3" key="1">
    <citation type="submission" date="2015-11" db="EMBL/GenBank/DDBJ databases">
        <title>Genomic analysis of 38 Legionella species identifies large and diverse effector repertoires.</title>
        <authorList>
            <person name="Burstein D."/>
            <person name="Amaro F."/>
            <person name="Zusman T."/>
            <person name="Lifshitz Z."/>
            <person name="Cohen O."/>
            <person name="Gilbert J.A."/>
            <person name="Pupko T."/>
            <person name="Shuman H.A."/>
            <person name="Segal G."/>
        </authorList>
    </citation>
    <scope>NUCLEOTIDE SEQUENCE [LARGE SCALE GENOMIC DNA]</scope>
    <source>
        <strain evidence="2 3">Mt.St.Helens-9</strain>
    </source>
</reference>
<gene>
    <name evidence="2" type="ORF">Lspi_1507</name>
</gene>
<dbReference type="Proteomes" id="UP000054877">
    <property type="component" value="Unassembled WGS sequence"/>
</dbReference>
<feature type="chain" id="PRO_5006918244" description="Hemin binding protein" evidence="1">
    <location>
        <begin position="20"/>
        <end position="131"/>
    </location>
</feature>
<evidence type="ECO:0000313" key="2">
    <source>
        <dbReference type="EMBL" id="KTD63988.1"/>
    </source>
</evidence>
<dbReference type="PATRIC" id="fig|452.5.peg.1664"/>